<proteinExistence type="predicted"/>
<name>A0ABR2KWR6_9EUKA</name>
<sequence>MNLSDESTDPGIDLIPGYCPYIADVPIEEKAEPFPKQNQPVLTEDEIAQKKKSLKKYLKAEKFRKPVQLKDFMLIAKDRWALEEEQTETKCGNICNID</sequence>
<dbReference type="Proteomes" id="UP001470230">
    <property type="component" value="Unassembled WGS sequence"/>
</dbReference>
<organism evidence="1 2">
    <name type="scientific">Tritrichomonas musculus</name>
    <dbReference type="NCBI Taxonomy" id="1915356"/>
    <lineage>
        <taxon>Eukaryota</taxon>
        <taxon>Metamonada</taxon>
        <taxon>Parabasalia</taxon>
        <taxon>Tritrichomonadida</taxon>
        <taxon>Tritrichomonadidae</taxon>
        <taxon>Tritrichomonas</taxon>
    </lineage>
</organism>
<comment type="caution">
    <text evidence="1">The sequence shown here is derived from an EMBL/GenBank/DDBJ whole genome shotgun (WGS) entry which is preliminary data.</text>
</comment>
<evidence type="ECO:0000313" key="2">
    <source>
        <dbReference type="Proteomes" id="UP001470230"/>
    </source>
</evidence>
<protein>
    <submittedName>
        <fullName evidence="1">Uncharacterized protein</fullName>
    </submittedName>
</protein>
<gene>
    <name evidence="1" type="ORF">M9Y10_024041</name>
</gene>
<evidence type="ECO:0000313" key="1">
    <source>
        <dbReference type="EMBL" id="KAK8895571.1"/>
    </source>
</evidence>
<dbReference type="EMBL" id="JAPFFF010000003">
    <property type="protein sequence ID" value="KAK8895571.1"/>
    <property type="molecule type" value="Genomic_DNA"/>
</dbReference>
<accession>A0ABR2KWR6</accession>
<keyword evidence="2" id="KW-1185">Reference proteome</keyword>
<reference evidence="1 2" key="1">
    <citation type="submission" date="2024-04" db="EMBL/GenBank/DDBJ databases">
        <title>Tritrichomonas musculus Genome.</title>
        <authorList>
            <person name="Alves-Ferreira E."/>
            <person name="Grigg M."/>
            <person name="Lorenzi H."/>
            <person name="Galac M."/>
        </authorList>
    </citation>
    <scope>NUCLEOTIDE SEQUENCE [LARGE SCALE GENOMIC DNA]</scope>
    <source>
        <strain evidence="1 2">EAF2021</strain>
    </source>
</reference>